<accession>A6DH67</accession>
<dbReference type="CDD" id="cd14014">
    <property type="entry name" value="STKc_PknB_like"/>
    <property type="match status" value="1"/>
</dbReference>
<comment type="catalytic activity">
    <reaction evidence="7">
        <text>L-seryl-[protein] + ATP = O-phospho-L-seryl-[protein] + ADP + H(+)</text>
        <dbReference type="Rhea" id="RHEA:17989"/>
        <dbReference type="Rhea" id="RHEA-COMP:9863"/>
        <dbReference type="Rhea" id="RHEA-COMP:11604"/>
        <dbReference type="ChEBI" id="CHEBI:15378"/>
        <dbReference type="ChEBI" id="CHEBI:29999"/>
        <dbReference type="ChEBI" id="CHEBI:30616"/>
        <dbReference type="ChEBI" id="CHEBI:83421"/>
        <dbReference type="ChEBI" id="CHEBI:456216"/>
        <dbReference type="EC" id="2.7.12.2"/>
    </reaction>
</comment>
<dbReference type="GO" id="GO:0004674">
    <property type="term" value="F:protein serine/threonine kinase activity"/>
    <property type="evidence" value="ECO:0007669"/>
    <property type="project" value="UniProtKB-KW"/>
</dbReference>
<keyword evidence="10" id="KW-0812">Transmembrane</keyword>
<dbReference type="InterPro" id="IPR000719">
    <property type="entry name" value="Prot_kinase_dom"/>
</dbReference>
<evidence type="ECO:0000256" key="10">
    <source>
        <dbReference type="SAM" id="Phobius"/>
    </source>
</evidence>
<dbReference type="EMBL" id="ABCK01000003">
    <property type="protein sequence ID" value="EDM28950.1"/>
    <property type="molecule type" value="Genomic_DNA"/>
</dbReference>
<gene>
    <name evidence="12" type="ORF">LNTAR_14077</name>
</gene>
<evidence type="ECO:0000256" key="6">
    <source>
        <dbReference type="ARBA" id="ARBA00038999"/>
    </source>
</evidence>
<evidence type="ECO:0000256" key="5">
    <source>
        <dbReference type="ARBA" id="ARBA00038035"/>
    </source>
</evidence>
<dbReference type="SUPFAM" id="SSF56112">
    <property type="entry name" value="Protein kinase-like (PK-like)"/>
    <property type="match status" value="1"/>
</dbReference>
<keyword evidence="4" id="KW-0067">ATP-binding</keyword>
<comment type="caution">
    <text evidence="12">The sequence shown here is derived from an EMBL/GenBank/DDBJ whole genome shotgun (WGS) entry which is preliminary data.</text>
</comment>
<dbReference type="PROSITE" id="PS50011">
    <property type="entry name" value="PROTEIN_KINASE_DOM"/>
    <property type="match status" value="1"/>
</dbReference>
<dbReference type="Proteomes" id="UP000004947">
    <property type="component" value="Unassembled WGS sequence"/>
</dbReference>
<evidence type="ECO:0000256" key="2">
    <source>
        <dbReference type="ARBA" id="ARBA00022741"/>
    </source>
</evidence>
<dbReference type="OrthoDB" id="6111975at2"/>
<evidence type="ECO:0000313" key="12">
    <source>
        <dbReference type="EMBL" id="EDM28950.1"/>
    </source>
</evidence>
<dbReference type="GO" id="GO:0005524">
    <property type="term" value="F:ATP binding"/>
    <property type="evidence" value="ECO:0007669"/>
    <property type="project" value="UniProtKB-KW"/>
</dbReference>
<keyword evidence="10" id="KW-0472">Membrane</keyword>
<reference evidence="12 13" key="1">
    <citation type="journal article" date="2010" name="J. Bacteriol.">
        <title>Genome sequence of Lentisphaera araneosa HTCC2155T, the type species of the order Lentisphaerales in the phylum Lentisphaerae.</title>
        <authorList>
            <person name="Thrash J.C."/>
            <person name="Cho J.C."/>
            <person name="Vergin K.L."/>
            <person name="Morris R.M."/>
            <person name="Giovannoni S.J."/>
        </authorList>
    </citation>
    <scope>NUCLEOTIDE SEQUENCE [LARGE SCALE GENOMIC DNA]</scope>
    <source>
        <strain evidence="12 13">HTCC2155</strain>
    </source>
</reference>
<dbReference type="RefSeq" id="WP_007277252.1">
    <property type="nucleotide sequence ID" value="NZ_ABCK01000003.1"/>
</dbReference>
<dbReference type="Gene3D" id="1.10.510.10">
    <property type="entry name" value="Transferase(Phosphotransferase) domain 1"/>
    <property type="match status" value="1"/>
</dbReference>
<keyword evidence="10" id="KW-1133">Transmembrane helix</keyword>
<dbReference type="PROSITE" id="PS00108">
    <property type="entry name" value="PROTEIN_KINASE_ST"/>
    <property type="match status" value="1"/>
</dbReference>
<evidence type="ECO:0000256" key="7">
    <source>
        <dbReference type="ARBA" id="ARBA00049014"/>
    </source>
</evidence>
<name>A6DH67_9BACT</name>
<keyword evidence="2" id="KW-0547">Nucleotide-binding</keyword>
<dbReference type="Pfam" id="PF00069">
    <property type="entry name" value="Pkinase"/>
    <property type="match status" value="1"/>
</dbReference>
<sequence length="359" mass="40775">MSQNTTDQSIYFRCNFCYSHLNAEADLAKSKIACPYCHRRVTVPKPSLDRGYLMKDWEVVRLLGQGSMGEVYEVSNSSGKRGAMKVVHQDCMSEEETQYLQDEAQILLKLRHKNIVKVHEAGFDGLQYFFVQELVLGRNTGSTLKKYGAFKQLEAFRICRDVASAMQYLWEEAKIIHRDIKPDNIMLSREGVVKLMDLGVGMTQEQAQTQGYGAGTPYYMSPEMIQKPALCDFRTDIYSLGISLVEMLSGSKPYMAADRNTVFDKILSEDVKLSALPCSDEGKRAIAKLIHRNYKKRPASWAECVAMFDLILEKGVQGNAKKEVQYIYDLGQDKAFMAKYYALLISFFVALLILIYVVI</sequence>
<comment type="catalytic activity">
    <reaction evidence="9">
        <text>L-tyrosyl-[protein] + ATP = O-phospho-L-tyrosyl-[protein] + ADP + H(+)</text>
        <dbReference type="Rhea" id="RHEA:10596"/>
        <dbReference type="Rhea" id="RHEA-COMP:10136"/>
        <dbReference type="Rhea" id="RHEA-COMP:20101"/>
        <dbReference type="ChEBI" id="CHEBI:15378"/>
        <dbReference type="ChEBI" id="CHEBI:30616"/>
        <dbReference type="ChEBI" id="CHEBI:46858"/>
        <dbReference type="ChEBI" id="CHEBI:61978"/>
        <dbReference type="ChEBI" id="CHEBI:456216"/>
        <dbReference type="EC" id="2.7.12.2"/>
    </reaction>
</comment>
<organism evidence="12 13">
    <name type="scientific">Lentisphaera araneosa HTCC2155</name>
    <dbReference type="NCBI Taxonomy" id="313628"/>
    <lineage>
        <taxon>Bacteria</taxon>
        <taxon>Pseudomonadati</taxon>
        <taxon>Lentisphaerota</taxon>
        <taxon>Lentisphaeria</taxon>
        <taxon>Lentisphaerales</taxon>
        <taxon>Lentisphaeraceae</taxon>
        <taxon>Lentisphaera</taxon>
    </lineage>
</organism>
<evidence type="ECO:0000256" key="1">
    <source>
        <dbReference type="ARBA" id="ARBA00022679"/>
    </source>
</evidence>
<evidence type="ECO:0000313" key="13">
    <source>
        <dbReference type="Proteomes" id="UP000004947"/>
    </source>
</evidence>
<dbReference type="STRING" id="313628.LNTAR_14077"/>
<keyword evidence="12" id="KW-0723">Serine/threonine-protein kinase</keyword>
<protein>
    <recommendedName>
        <fullName evidence="6">mitogen-activated protein kinase kinase</fullName>
        <ecNumber evidence="6">2.7.12.2</ecNumber>
    </recommendedName>
</protein>
<evidence type="ECO:0000256" key="4">
    <source>
        <dbReference type="ARBA" id="ARBA00022840"/>
    </source>
</evidence>
<proteinExistence type="inferred from homology"/>
<evidence type="ECO:0000259" key="11">
    <source>
        <dbReference type="PROSITE" id="PS50011"/>
    </source>
</evidence>
<comment type="similarity">
    <text evidence="5">Belongs to the protein kinase superfamily. STE Ser/Thr protein kinase family. MAP kinase kinase subfamily.</text>
</comment>
<comment type="catalytic activity">
    <reaction evidence="8">
        <text>L-threonyl-[protein] + ATP = O-phospho-L-threonyl-[protein] + ADP + H(+)</text>
        <dbReference type="Rhea" id="RHEA:46608"/>
        <dbReference type="Rhea" id="RHEA-COMP:11060"/>
        <dbReference type="Rhea" id="RHEA-COMP:11605"/>
        <dbReference type="ChEBI" id="CHEBI:15378"/>
        <dbReference type="ChEBI" id="CHEBI:30013"/>
        <dbReference type="ChEBI" id="CHEBI:30616"/>
        <dbReference type="ChEBI" id="CHEBI:61977"/>
        <dbReference type="ChEBI" id="CHEBI:456216"/>
        <dbReference type="EC" id="2.7.12.2"/>
    </reaction>
</comment>
<dbReference type="AlphaFoldDB" id="A6DH67"/>
<dbReference type="eggNOG" id="COG0515">
    <property type="taxonomic scope" value="Bacteria"/>
</dbReference>
<dbReference type="SMART" id="SM00220">
    <property type="entry name" value="S_TKc"/>
    <property type="match status" value="1"/>
</dbReference>
<evidence type="ECO:0000256" key="8">
    <source>
        <dbReference type="ARBA" id="ARBA00049299"/>
    </source>
</evidence>
<dbReference type="EC" id="2.7.12.2" evidence="6"/>
<feature type="transmembrane region" description="Helical" evidence="10">
    <location>
        <begin position="340"/>
        <end position="358"/>
    </location>
</feature>
<keyword evidence="1" id="KW-0808">Transferase</keyword>
<feature type="domain" description="Protein kinase" evidence="11">
    <location>
        <begin position="57"/>
        <end position="312"/>
    </location>
</feature>
<dbReference type="InterPro" id="IPR011009">
    <property type="entry name" value="Kinase-like_dom_sf"/>
</dbReference>
<keyword evidence="3 12" id="KW-0418">Kinase</keyword>
<evidence type="ECO:0000256" key="9">
    <source>
        <dbReference type="ARBA" id="ARBA00051693"/>
    </source>
</evidence>
<dbReference type="PANTHER" id="PTHR48013">
    <property type="entry name" value="DUAL SPECIFICITY MITOGEN-ACTIVATED PROTEIN KINASE KINASE 5-RELATED"/>
    <property type="match status" value="1"/>
</dbReference>
<dbReference type="InterPro" id="IPR008271">
    <property type="entry name" value="Ser/Thr_kinase_AS"/>
</dbReference>
<dbReference type="PANTHER" id="PTHR48013:SF9">
    <property type="entry name" value="DUAL SPECIFICITY MITOGEN-ACTIVATED PROTEIN KINASE KINASE 5"/>
    <property type="match status" value="1"/>
</dbReference>
<keyword evidence="13" id="KW-1185">Reference proteome</keyword>
<evidence type="ECO:0000256" key="3">
    <source>
        <dbReference type="ARBA" id="ARBA00022777"/>
    </source>
</evidence>